<evidence type="ECO:0000256" key="9">
    <source>
        <dbReference type="ARBA" id="ARBA00022787"/>
    </source>
</evidence>
<feature type="signal peptide" evidence="21">
    <location>
        <begin position="1"/>
        <end position="23"/>
    </location>
</feature>
<keyword evidence="6" id="KW-0813">Transport</keyword>
<evidence type="ECO:0000256" key="4">
    <source>
        <dbReference type="ARBA" id="ARBA00009874"/>
    </source>
</evidence>
<protein>
    <recommendedName>
        <fullName evidence="5">DNA helicase</fullName>
        <ecNumber evidence="5">3.6.4.12</ecNumber>
    </recommendedName>
</protein>
<dbReference type="GO" id="GO:0016787">
    <property type="term" value="F:hydrolase activity"/>
    <property type="evidence" value="ECO:0007669"/>
    <property type="project" value="UniProtKB-KW"/>
</dbReference>
<dbReference type="CDD" id="cd00009">
    <property type="entry name" value="AAA"/>
    <property type="match status" value="1"/>
</dbReference>
<evidence type="ECO:0000256" key="8">
    <source>
        <dbReference type="ARBA" id="ARBA00022741"/>
    </source>
</evidence>
<dbReference type="WBParaSite" id="TCONS_00003746.p1">
    <property type="protein sequence ID" value="TCONS_00003746.p1"/>
    <property type="gene ID" value="XLOC_000234"/>
</dbReference>
<dbReference type="Pfam" id="PF17856">
    <property type="entry name" value="TIP49_C"/>
    <property type="match status" value="1"/>
</dbReference>
<evidence type="ECO:0000313" key="23">
    <source>
        <dbReference type="Proteomes" id="UP000035681"/>
    </source>
</evidence>
<evidence type="ECO:0000256" key="18">
    <source>
        <dbReference type="ARBA" id="ARBA00023170"/>
    </source>
</evidence>
<dbReference type="SUPFAM" id="SSF52540">
    <property type="entry name" value="P-loop containing nucleoside triphosphate hydrolases"/>
    <property type="match status" value="1"/>
</dbReference>
<dbReference type="Gene3D" id="2.40.50.360">
    <property type="entry name" value="RuvB-like helicase, domain II"/>
    <property type="match status" value="1"/>
</dbReference>
<dbReference type="GO" id="GO:0005634">
    <property type="term" value="C:nucleus"/>
    <property type="evidence" value="ECO:0007669"/>
    <property type="project" value="UniProtKB-SubCell"/>
</dbReference>
<dbReference type="GO" id="GO:0006886">
    <property type="term" value="P:intracellular protein transport"/>
    <property type="evidence" value="ECO:0007669"/>
    <property type="project" value="InterPro"/>
</dbReference>
<evidence type="ECO:0000259" key="22">
    <source>
        <dbReference type="SMART" id="SM00382"/>
    </source>
</evidence>
<keyword evidence="10" id="KW-0378">Hydrolase</keyword>
<evidence type="ECO:0000256" key="17">
    <source>
        <dbReference type="ARBA" id="ARBA00023136"/>
    </source>
</evidence>
<keyword evidence="17" id="KW-0472">Membrane</keyword>
<comment type="similarity">
    <text evidence="4">Belongs to the Tom22 family.</text>
</comment>
<feature type="region of interest" description="Disordered" evidence="20">
    <location>
        <begin position="255"/>
        <end position="316"/>
    </location>
</feature>
<dbReference type="Gene3D" id="1.10.8.60">
    <property type="match status" value="1"/>
</dbReference>
<dbReference type="Pfam" id="PF06068">
    <property type="entry name" value="TIP49"/>
    <property type="match status" value="1"/>
</dbReference>
<evidence type="ECO:0000256" key="11">
    <source>
        <dbReference type="ARBA" id="ARBA00022806"/>
    </source>
</evidence>
<dbReference type="Proteomes" id="UP000035681">
    <property type="component" value="Unplaced"/>
</dbReference>
<keyword evidence="13" id="KW-0653">Protein transport</keyword>
<keyword evidence="21" id="KW-0732">Signal</keyword>
<comment type="subcellular location">
    <subcellularLocation>
        <location evidence="2">Mitochondrion outer membrane</location>
        <topology evidence="2">Single-pass membrane protein</topology>
    </subcellularLocation>
    <subcellularLocation>
        <location evidence="1">Nucleus</location>
    </subcellularLocation>
</comment>
<keyword evidence="16" id="KW-0496">Mitochondrion</keyword>
<evidence type="ECO:0000256" key="7">
    <source>
        <dbReference type="ARBA" id="ARBA00022692"/>
    </source>
</evidence>
<dbReference type="SUPFAM" id="SSF50249">
    <property type="entry name" value="Nucleic acid-binding proteins"/>
    <property type="match status" value="1"/>
</dbReference>
<dbReference type="InterPro" id="IPR027417">
    <property type="entry name" value="P-loop_NTPase"/>
</dbReference>
<reference evidence="24" key="1">
    <citation type="submission" date="2024-02" db="UniProtKB">
        <authorList>
            <consortium name="WormBaseParasite"/>
        </authorList>
    </citation>
    <scope>IDENTIFICATION</scope>
</reference>
<evidence type="ECO:0000256" key="14">
    <source>
        <dbReference type="ARBA" id="ARBA00022989"/>
    </source>
</evidence>
<evidence type="ECO:0000256" key="6">
    <source>
        <dbReference type="ARBA" id="ARBA00022448"/>
    </source>
</evidence>
<keyword evidence="8" id="KW-0547">Nucleotide-binding</keyword>
<dbReference type="InterPro" id="IPR042487">
    <property type="entry name" value="RuvBL1/2_DNA/RNA_bd_dom"/>
</dbReference>
<dbReference type="PANTHER" id="PTHR11093">
    <property type="entry name" value="RUVB-RELATED REPTIN AND PONTIN"/>
    <property type="match status" value="1"/>
</dbReference>
<dbReference type="AlphaFoldDB" id="A0AAF5CY45"/>
<keyword evidence="14" id="KW-1133">Transmembrane helix</keyword>
<evidence type="ECO:0000256" key="16">
    <source>
        <dbReference type="ARBA" id="ARBA00023128"/>
    </source>
</evidence>
<dbReference type="InterPro" id="IPR041048">
    <property type="entry name" value="RuvB-like_C"/>
</dbReference>
<dbReference type="GO" id="GO:0003678">
    <property type="term" value="F:DNA helicase activity"/>
    <property type="evidence" value="ECO:0007669"/>
    <property type="project" value="UniProtKB-EC"/>
</dbReference>
<comment type="similarity">
    <text evidence="3">Belongs to the RuvB family.</text>
</comment>
<evidence type="ECO:0000256" key="2">
    <source>
        <dbReference type="ARBA" id="ARBA00004572"/>
    </source>
</evidence>
<dbReference type="Gene3D" id="3.40.50.300">
    <property type="entry name" value="P-loop containing nucleotide triphosphate hydrolases"/>
    <property type="match status" value="1"/>
</dbReference>
<evidence type="ECO:0000256" key="3">
    <source>
        <dbReference type="ARBA" id="ARBA00007519"/>
    </source>
</evidence>
<evidence type="ECO:0000256" key="1">
    <source>
        <dbReference type="ARBA" id="ARBA00004123"/>
    </source>
</evidence>
<evidence type="ECO:0000256" key="13">
    <source>
        <dbReference type="ARBA" id="ARBA00022927"/>
    </source>
</evidence>
<evidence type="ECO:0000256" key="15">
    <source>
        <dbReference type="ARBA" id="ARBA00023010"/>
    </source>
</evidence>
<accession>A0AAF5CY45</accession>
<keyword evidence="9" id="KW-1000">Mitochondrion outer membrane</keyword>
<dbReference type="CDD" id="cd22884">
    <property type="entry name" value="TOM22"/>
    <property type="match status" value="1"/>
</dbReference>
<name>A0AAF5CY45_STRER</name>
<feature type="domain" description="AAA+ ATPase" evidence="22">
    <location>
        <begin position="380"/>
        <end position="683"/>
    </location>
</feature>
<evidence type="ECO:0000256" key="19">
    <source>
        <dbReference type="ARBA" id="ARBA00023242"/>
    </source>
</evidence>
<proteinExistence type="inferred from homology"/>
<evidence type="ECO:0000256" key="5">
    <source>
        <dbReference type="ARBA" id="ARBA00012551"/>
    </source>
</evidence>
<evidence type="ECO:0000256" key="20">
    <source>
        <dbReference type="SAM" id="MobiDB-lite"/>
    </source>
</evidence>
<keyword evidence="19" id="KW-0539">Nucleus</keyword>
<feature type="chain" id="PRO_5042181378" description="DNA helicase" evidence="21">
    <location>
        <begin position="24"/>
        <end position="894"/>
    </location>
</feature>
<dbReference type="FunFam" id="2.40.50.360:FF:000001">
    <property type="entry name" value="RuvB-like helicase"/>
    <property type="match status" value="1"/>
</dbReference>
<keyword evidence="7" id="KW-0812">Transmembrane</keyword>
<dbReference type="InterPro" id="IPR012340">
    <property type="entry name" value="NA-bd_OB-fold"/>
</dbReference>
<evidence type="ECO:0000256" key="10">
    <source>
        <dbReference type="ARBA" id="ARBA00022801"/>
    </source>
</evidence>
<dbReference type="InterPro" id="IPR027238">
    <property type="entry name" value="RuvB-like"/>
</dbReference>
<keyword evidence="23" id="KW-1185">Reference proteome</keyword>
<dbReference type="SMART" id="SM00382">
    <property type="entry name" value="AAA"/>
    <property type="match status" value="1"/>
</dbReference>
<evidence type="ECO:0000256" key="12">
    <source>
        <dbReference type="ARBA" id="ARBA00022840"/>
    </source>
</evidence>
<sequence>WLDLSFTLFFIVNIFDHLPLMSSTNSSASSSANNNSRSEGSQPVSTLDLQWDDLANTACSIRRQLDKVRKDYAASQRLLRYQKRRCIKAILKENTDVTNVLTNTIIVKSVIESPSQISMSTLAGLLRYLQTMLLSSYMESQVVAVNFLKMIKDQYWEDILRTSRLEVDNFTGTDEKRRIESASKAKDLLVNVALNGGSVKLHSTVDASILNSCIDTFIILKFKPLELVALPSSAARMSLFTYVLLTFLIPPLMTGGTKKGQEGEEEEGRRKRGEEERRIEGESRKQGGRREEEGRKKEGAHEEEETQPMDQSETLPVIEEVQNIAVRRRISTHFHLKGLGLTFEAGNLNPIEGETNFIGQVNARYACSIIVDVVKAKQFSGKAILLAGPPGSGKTALAYAMTKDLGDSVPFNIMSASDVYSAEVKKTEVLMEHFRKSIAVQLKERKKVYEGEVVSITPVETKNPVHNFGKTYSHVVICLKAGKGSRTLKLDTSIYEEILKSKIEVGDIIYIEANSGNVKRMGKCDDYRGDFDIETDEYVPRPKGDVIKEKDIVQHVTLHELDVANARPSMKSSQLMSLLSQIGRNKMTEITERLRDEVDKSVDQLVKDGIAEIIPGVLFVDEAHMLDNECCSFIHRAIEDNKSPLVVLATNRGRTKMTDSNDPGFHGLPKDLLDRLVIIQTTNYSPEEVTKIVSIRATSEGITLDKSALQEISRISLKTSLRYVLGLLSPSQIVAQLSGRENVTGDDVLQASELLLDYKRSADLAINNKLSFSIRISFYYYNYYLFSKYHSMSKDIDWDTVPDEDIHETLLERIVGLSEFCPDIVNKVVGKVCEKTKKIGQAAFYYGSNGIWILTTSFVIVALPYTVVRELHELEKSEQQTRQAMLLGPQKIQK</sequence>
<keyword evidence="11" id="KW-0347">Helicase</keyword>
<evidence type="ECO:0000256" key="21">
    <source>
        <dbReference type="SAM" id="SignalP"/>
    </source>
</evidence>
<dbReference type="InterPro" id="IPR010339">
    <property type="entry name" value="TIP49_P-loop"/>
</dbReference>
<dbReference type="InterPro" id="IPR003593">
    <property type="entry name" value="AAA+_ATPase"/>
</dbReference>
<feature type="compositionally biased region" description="Basic and acidic residues" evidence="20">
    <location>
        <begin position="259"/>
        <end position="300"/>
    </location>
</feature>
<organism evidence="23 24">
    <name type="scientific">Strongyloides stercoralis</name>
    <name type="common">Threadworm</name>
    <dbReference type="NCBI Taxonomy" id="6248"/>
    <lineage>
        <taxon>Eukaryota</taxon>
        <taxon>Metazoa</taxon>
        <taxon>Ecdysozoa</taxon>
        <taxon>Nematoda</taxon>
        <taxon>Chromadorea</taxon>
        <taxon>Rhabditida</taxon>
        <taxon>Tylenchina</taxon>
        <taxon>Panagrolaimomorpha</taxon>
        <taxon>Strongyloidoidea</taxon>
        <taxon>Strongyloididae</taxon>
        <taxon>Strongyloides</taxon>
    </lineage>
</organism>
<dbReference type="InterPro" id="IPR005683">
    <property type="entry name" value="Tom22"/>
</dbReference>
<keyword evidence="15" id="KW-0811">Translocation</keyword>
<dbReference type="GO" id="GO:0005524">
    <property type="term" value="F:ATP binding"/>
    <property type="evidence" value="ECO:0007669"/>
    <property type="project" value="UniProtKB-KW"/>
</dbReference>
<keyword evidence="12" id="KW-0067">ATP-binding</keyword>
<evidence type="ECO:0000313" key="24">
    <source>
        <dbReference type="WBParaSite" id="TCONS_00003746.p1"/>
    </source>
</evidence>
<dbReference type="Pfam" id="PF04281">
    <property type="entry name" value="Tom22"/>
    <property type="match status" value="1"/>
</dbReference>
<dbReference type="EC" id="3.6.4.12" evidence="5"/>
<dbReference type="GO" id="GO:0005741">
    <property type="term" value="C:mitochondrial outer membrane"/>
    <property type="evidence" value="ECO:0007669"/>
    <property type="project" value="UniProtKB-SubCell"/>
</dbReference>
<keyword evidence="18" id="KW-0675">Receptor</keyword>